<evidence type="ECO:0000256" key="6">
    <source>
        <dbReference type="ARBA" id="ARBA00023136"/>
    </source>
</evidence>
<feature type="transmembrane region" description="Helical" evidence="7">
    <location>
        <begin position="70"/>
        <end position="97"/>
    </location>
</feature>
<evidence type="ECO:0000313" key="9">
    <source>
        <dbReference type="EMBL" id="OGK03269.1"/>
    </source>
</evidence>
<accession>A0A1F7F9B7</accession>
<keyword evidence="3" id="KW-1003">Cell membrane</keyword>
<evidence type="ECO:0000256" key="3">
    <source>
        <dbReference type="ARBA" id="ARBA00022475"/>
    </source>
</evidence>
<dbReference type="PANTHER" id="PTHR43005:SF1">
    <property type="entry name" value="SPERMIDINE_PUTRESCINE TRANSPORT SYSTEM PERMEASE PROTEIN"/>
    <property type="match status" value="1"/>
</dbReference>
<dbReference type="GO" id="GO:0055085">
    <property type="term" value="P:transmembrane transport"/>
    <property type="evidence" value="ECO:0007669"/>
    <property type="project" value="InterPro"/>
</dbReference>
<keyword evidence="6 7" id="KW-0472">Membrane</keyword>
<dbReference type="PANTHER" id="PTHR43005">
    <property type="entry name" value="BLR7065 PROTEIN"/>
    <property type="match status" value="1"/>
</dbReference>
<evidence type="ECO:0000256" key="4">
    <source>
        <dbReference type="ARBA" id="ARBA00022692"/>
    </source>
</evidence>
<evidence type="ECO:0000256" key="1">
    <source>
        <dbReference type="ARBA" id="ARBA00004651"/>
    </source>
</evidence>
<feature type="domain" description="ABC transmembrane type-1" evidence="8">
    <location>
        <begin position="71"/>
        <end position="285"/>
    </location>
</feature>
<dbReference type="CDD" id="cd06261">
    <property type="entry name" value="TM_PBP2"/>
    <property type="match status" value="1"/>
</dbReference>
<reference evidence="9 10" key="1">
    <citation type="journal article" date="2016" name="Nat. Commun.">
        <title>Thousands of microbial genomes shed light on interconnected biogeochemical processes in an aquifer system.</title>
        <authorList>
            <person name="Anantharaman K."/>
            <person name="Brown C.T."/>
            <person name="Hug L.A."/>
            <person name="Sharon I."/>
            <person name="Castelle C.J."/>
            <person name="Probst A.J."/>
            <person name="Thomas B.C."/>
            <person name="Singh A."/>
            <person name="Wilkins M.J."/>
            <person name="Karaoz U."/>
            <person name="Brodie E.L."/>
            <person name="Williams K.H."/>
            <person name="Hubbard S.S."/>
            <person name="Banfield J.F."/>
        </authorList>
    </citation>
    <scope>NUCLEOTIDE SEQUENCE [LARGE SCALE GENOMIC DNA]</scope>
</reference>
<feature type="transmembrane region" description="Helical" evidence="7">
    <location>
        <begin position="267"/>
        <end position="289"/>
    </location>
</feature>
<comment type="caution">
    <text evidence="9">The sequence shown here is derived from an EMBL/GenBank/DDBJ whole genome shotgun (WGS) entry which is preliminary data.</text>
</comment>
<feature type="transmembrane region" description="Helical" evidence="7">
    <location>
        <begin position="212"/>
        <end position="231"/>
    </location>
</feature>
<evidence type="ECO:0000256" key="2">
    <source>
        <dbReference type="ARBA" id="ARBA00022448"/>
    </source>
</evidence>
<feature type="transmembrane region" description="Helical" evidence="7">
    <location>
        <begin position="173"/>
        <end position="191"/>
    </location>
</feature>
<evidence type="ECO:0000259" key="8">
    <source>
        <dbReference type="PROSITE" id="PS50928"/>
    </source>
</evidence>
<dbReference type="PROSITE" id="PS50928">
    <property type="entry name" value="ABC_TM1"/>
    <property type="match status" value="1"/>
</dbReference>
<evidence type="ECO:0000256" key="5">
    <source>
        <dbReference type="ARBA" id="ARBA00022989"/>
    </source>
</evidence>
<dbReference type="Pfam" id="PF00528">
    <property type="entry name" value="BPD_transp_1"/>
    <property type="match status" value="1"/>
</dbReference>
<keyword evidence="4 7" id="KW-0812">Transmembrane</keyword>
<keyword evidence="5 7" id="KW-1133">Transmembrane helix</keyword>
<feature type="transmembrane region" description="Helical" evidence="7">
    <location>
        <begin position="21"/>
        <end position="44"/>
    </location>
</feature>
<dbReference type="AlphaFoldDB" id="A0A1F7F9B7"/>
<organism evidence="9 10">
    <name type="scientific">Candidatus Raymondbacteria bacterium RIFOXYD12_FULL_49_13</name>
    <dbReference type="NCBI Taxonomy" id="1817890"/>
    <lineage>
        <taxon>Bacteria</taxon>
        <taxon>Raymondiibacteriota</taxon>
    </lineage>
</organism>
<dbReference type="Gene3D" id="1.10.3720.10">
    <property type="entry name" value="MetI-like"/>
    <property type="match status" value="1"/>
</dbReference>
<evidence type="ECO:0000313" key="10">
    <source>
        <dbReference type="Proteomes" id="UP000179243"/>
    </source>
</evidence>
<dbReference type="InterPro" id="IPR000515">
    <property type="entry name" value="MetI-like"/>
</dbReference>
<proteinExistence type="inferred from homology"/>
<comment type="similarity">
    <text evidence="7">Belongs to the binding-protein-dependent transport system permease family.</text>
</comment>
<dbReference type="Proteomes" id="UP000179243">
    <property type="component" value="Unassembled WGS sequence"/>
</dbReference>
<protein>
    <recommendedName>
        <fullName evidence="8">ABC transmembrane type-1 domain-containing protein</fullName>
    </recommendedName>
</protein>
<dbReference type="InterPro" id="IPR035906">
    <property type="entry name" value="MetI-like_sf"/>
</dbReference>
<dbReference type="EMBL" id="MFYX01000092">
    <property type="protein sequence ID" value="OGK03269.1"/>
    <property type="molecule type" value="Genomic_DNA"/>
</dbReference>
<dbReference type="GO" id="GO:0005886">
    <property type="term" value="C:plasma membrane"/>
    <property type="evidence" value="ECO:0007669"/>
    <property type="project" value="UniProtKB-SubCell"/>
</dbReference>
<comment type="subcellular location">
    <subcellularLocation>
        <location evidence="1 7">Cell membrane</location>
        <topology evidence="1 7">Multi-pass membrane protein</topology>
    </subcellularLocation>
</comment>
<feature type="transmembrane region" description="Helical" evidence="7">
    <location>
        <begin position="109"/>
        <end position="129"/>
    </location>
</feature>
<keyword evidence="2 7" id="KW-0813">Transport</keyword>
<evidence type="ECO:0000256" key="7">
    <source>
        <dbReference type="RuleBase" id="RU363032"/>
    </source>
</evidence>
<gene>
    <name evidence="9" type="ORF">A2519_13155</name>
</gene>
<dbReference type="SUPFAM" id="SSF161098">
    <property type="entry name" value="MetI-like"/>
    <property type="match status" value="1"/>
</dbReference>
<name>A0A1F7F9B7_UNCRA</name>
<sequence>MRDLARKYYKYRVELLMLLPAFLFLFGFLVIIFQCLVKLSFTYVGSDYTEQFPSLHNYLSVFNAGEFKNAFINTLLFVIVGTPLELVAGLVLALVIYRVFVLRGLVRSIFIIPLAIPAMVTAIILYILFDYPNGHVNNLLMGKYAIFPALLSEPINWRSSAVSSLGISLVGKVWRDMPISMLILLAGLNSITRDQYDAAETMGARERQKFMYITLPLLLPAISTVLVIRSIEMWKEFIFPYFLARRFRLLGTLIEELYHDWNRGGDAAVVALILVLSIVACTVLLYWALKRTRLFLVKV</sequence>